<keyword evidence="10" id="KW-1185">Reference proteome</keyword>
<dbReference type="PANTHER" id="PTHR30572">
    <property type="entry name" value="MEMBRANE COMPONENT OF TRANSPORTER-RELATED"/>
    <property type="match status" value="1"/>
</dbReference>
<feature type="domain" description="ABC3 transporter permease C-terminal" evidence="8">
    <location>
        <begin position="821"/>
        <end position="937"/>
    </location>
</feature>
<name>A0A3M9M9F2_9MICO</name>
<evidence type="ECO:0000313" key="10">
    <source>
        <dbReference type="Proteomes" id="UP000271678"/>
    </source>
</evidence>
<feature type="transmembrane region" description="Helical" evidence="7">
    <location>
        <begin position="300"/>
        <end position="321"/>
    </location>
</feature>
<sequence>MGTSGESTSAPALRSSAPALRRSGGIGGYVGGWRVSLRLAARDIRKHRGRAVLVVLLIGLPLLFIAAGGTFAFTNVVSPREGIPRTMGASQARLTVQGSDAIVQDWSGVAFGMMDGNMPKTLHFRGDPKSPTARDIQGVTGGTVLPVTWSQPYVVLAHRSMLASTLGIDGRRHAYDGMARLTAGRWPRTADEVLVSRAGAADGIPTHGTLTLHSGGMTRTVTVVGRADTPNAQSLVALPSGRATSWVLDRKSPVRWPEVKELNRYGLLVASRSVIEHPGQAQADPGNQFLGAGDSGNTSLLILLGTGLVLVIALLAGPAFAASGARHRRALGQLASNGASKAQLRRYVLAQALLLGALSAIIGLVLGAACGWLAVQAYAHWSPTSAAPGPLDLRFGWGLILLAVAVFASLTAAFVPAVAASRVNLIAVLRGHVSVAKVRAGWPIAGLVIAAVGAVLLPIALVASEGRDGDAADTSPLVVGGIILGSVSLFVGTLMTAPWLLARLGSLAGHFPLPLRIAVRDIGRQRGRAVATTGAILATVAVLTTTAITLASNNRAMQEAYQPSLPMGQALVTATDGAAVDPDAIRVIRDQLPRAALTELRSVGSPSASGGGNDGDLVQVTAGYQSGCSDTQALAGPGDSSCSPVFAPSWGNLLVAATPAQLARVFALSANDVAALRAGRVLLPGGPAAQKRAMTVVTGTGRLSSTGPLQDARVTAKVSVPVALSPQPFFTMQLPQRTTNDGQSVTTYGSLITASALISTDAAAKLPGGSYLAGVLIRNPGGVPRSAAQTISDRLNGPAGSGDILYVERGYQDVDNWIWLVIGIVFGLLVLVATLTSTALSNAESRADSATFASLGAPSRLRRLIAGSNAAAVGLFGALLGLVVGCVAGYAASHPATRSALGGHHHTITVIPWAMLLAVAIGIPLLAGALAALATRGRVPMTRRLT</sequence>
<proteinExistence type="inferred from homology"/>
<feature type="transmembrane region" description="Helical" evidence="7">
    <location>
        <begin position="475"/>
        <end position="501"/>
    </location>
</feature>
<evidence type="ECO:0000259" key="8">
    <source>
        <dbReference type="Pfam" id="PF02687"/>
    </source>
</evidence>
<dbReference type="Proteomes" id="UP000271678">
    <property type="component" value="Unassembled WGS sequence"/>
</dbReference>
<feature type="transmembrane region" description="Helical" evidence="7">
    <location>
        <begin position="395"/>
        <end position="419"/>
    </location>
</feature>
<dbReference type="AlphaFoldDB" id="A0A3M9M9F2"/>
<evidence type="ECO:0000256" key="5">
    <source>
        <dbReference type="ARBA" id="ARBA00023136"/>
    </source>
</evidence>
<evidence type="ECO:0000256" key="7">
    <source>
        <dbReference type="SAM" id="Phobius"/>
    </source>
</evidence>
<feature type="transmembrane region" description="Helical" evidence="7">
    <location>
        <begin position="817"/>
        <end position="836"/>
    </location>
</feature>
<dbReference type="Pfam" id="PF02687">
    <property type="entry name" value="FtsX"/>
    <property type="match status" value="2"/>
</dbReference>
<dbReference type="PANTHER" id="PTHR30572:SF4">
    <property type="entry name" value="ABC TRANSPORTER PERMEASE YTRF"/>
    <property type="match status" value="1"/>
</dbReference>
<dbReference type="EMBL" id="RJJQ01000008">
    <property type="protein sequence ID" value="RNI22200.1"/>
    <property type="molecule type" value="Genomic_DNA"/>
</dbReference>
<feature type="transmembrane region" description="Helical" evidence="7">
    <location>
        <begin position="529"/>
        <end position="551"/>
    </location>
</feature>
<keyword evidence="2" id="KW-1003">Cell membrane</keyword>
<dbReference type="GO" id="GO:0022857">
    <property type="term" value="F:transmembrane transporter activity"/>
    <property type="evidence" value="ECO:0007669"/>
    <property type="project" value="TreeGrafter"/>
</dbReference>
<comment type="caution">
    <text evidence="9">The sequence shown here is derived from an EMBL/GenBank/DDBJ whole genome shotgun (WGS) entry which is preliminary data.</text>
</comment>
<dbReference type="InterPro" id="IPR003838">
    <property type="entry name" value="ABC3_permease_C"/>
</dbReference>
<evidence type="ECO:0000256" key="4">
    <source>
        <dbReference type="ARBA" id="ARBA00022989"/>
    </source>
</evidence>
<feature type="transmembrane region" description="Helical" evidence="7">
    <location>
        <begin position="352"/>
        <end position="375"/>
    </location>
</feature>
<evidence type="ECO:0000256" key="3">
    <source>
        <dbReference type="ARBA" id="ARBA00022692"/>
    </source>
</evidence>
<gene>
    <name evidence="9" type="ORF">EFY87_09485</name>
</gene>
<keyword evidence="5 7" id="KW-0472">Membrane</keyword>
<feature type="domain" description="ABC3 transporter permease C-terminal" evidence="8">
    <location>
        <begin position="304"/>
        <end position="424"/>
    </location>
</feature>
<protein>
    <submittedName>
        <fullName evidence="9">ABC transporter permease</fullName>
    </submittedName>
</protein>
<feature type="transmembrane region" description="Helical" evidence="7">
    <location>
        <begin position="440"/>
        <end position="463"/>
    </location>
</feature>
<feature type="transmembrane region" description="Helical" evidence="7">
    <location>
        <begin position="870"/>
        <end position="891"/>
    </location>
</feature>
<evidence type="ECO:0000256" key="2">
    <source>
        <dbReference type="ARBA" id="ARBA00022475"/>
    </source>
</evidence>
<keyword evidence="3 7" id="KW-0812">Transmembrane</keyword>
<comment type="similarity">
    <text evidence="6">Belongs to the ABC-4 integral membrane protein family.</text>
</comment>
<accession>A0A3M9M9F2</accession>
<evidence type="ECO:0000313" key="9">
    <source>
        <dbReference type="EMBL" id="RNI22200.1"/>
    </source>
</evidence>
<comment type="subcellular location">
    <subcellularLocation>
        <location evidence="1">Cell membrane</location>
        <topology evidence="1">Multi-pass membrane protein</topology>
    </subcellularLocation>
</comment>
<organism evidence="9 10">
    <name type="scientific">Flexivirga caeni</name>
    <dbReference type="NCBI Taxonomy" id="2294115"/>
    <lineage>
        <taxon>Bacteria</taxon>
        <taxon>Bacillati</taxon>
        <taxon>Actinomycetota</taxon>
        <taxon>Actinomycetes</taxon>
        <taxon>Micrococcales</taxon>
        <taxon>Dermacoccaceae</taxon>
        <taxon>Flexivirga</taxon>
    </lineage>
</organism>
<evidence type="ECO:0000256" key="1">
    <source>
        <dbReference type="ARBA" id="ARBA00004651"/>
    </source>
</evidence>
<feature type="transmembrane region" description="Helical" evidence="7">
    <location>
        <begin position="51"/>
        <end position="73"/>
    </location>
</feature>
<dbReference type="GO" id="GO:0005886">
    <property type="term" value="C:plasma membrane"/>
    <property type="evidence" value="ECO:0007669"/>
    <property type="project" value="UniProtKB-SubCell"/>
</dbReference>
<reference evidence="9 10" key="1">
    <citation type="submission" date="2018-11" db="EMBL/GenBank/DDBJ databases">
        <title>Draft genome of Simplicispira Flexivirga sp. BO-16.</title>
        <authorList>
            <person name="Im W.T."/>
        </authorList>
    </citation>
    <scope>NUCLEOTIDE SEQUENCE [LARGE SCALE GENOMIC DNA]</scope>
    <source>
        <strain evidence="9 10">BO-16</strain>
    </source>
</reference>
<evidence type="ECO:0000256" key="6">
    <source>
        <dbReference type="ARBA" id="ARBA00038076"/>
    </source>
</evidence>
<dbReference type="InterPro" id="IPR050250">
    <property type="entry name" value="Macrolide_Exporter_MacB"/>
</dbReference>
<keyword evidence="4 7" id="KW-1133">Transmembrane helix</keyword>
<feature type="transmembrane region" description="Helical" evidence="7">
    <location>
        <begin position="911"/>
        <end position="934"/>
    </location>
</feature>